<feature type="compositionally biased region" description="Low complexity" evidence="1">
    <location>
        <begin position="178"/>
        <end position="199"/>
    </location>
</feature>
<feature type="region of interest" description="Disordered" evidence="1">
    <location>
        <begin position="380"/>
        <end position="403"/>
    </location>
</feature>
<name>A0A6V8H1N7_TALPI</name>
<dbReference type="AlphaFoldDB" id="A0A6V8H1N7"/>
<feature type="compositionally biased region" description="Low complexity" evidence="1">
    <location>
        <begin position="71"/>
        <end position="82"/>
    </location>
</feature>
<dbReference type="SUPFAM" id="SSF52402">
    <property type="entry name" value="Adenine nucleotide alpha hydrolases-like"/>
    <property type="match status" value="1"/>
</dbReference>
<dbReference type="EMBL" id="DF933813">
    <property type="protein sequence ID" value="GAM35219.1"/>
    <property type="molecule type" value="Genomic_DNA"/>
</dbReference>
<sequence>MFGKDQRPLRMSLEQTLEQERKEILRNLDGLKSPKVPRSDNSSRIGSGRGKNLSLLRSSNKQEKSESGRRASVSSPLASSSPWTNTLLSEWDDSIYEPSDDADEAEPERRSSDSVTQLKREKEKKQKALKEREVDIDAGFLYGMQPSVPHIVLPQRQPSSANPAAFEQLPVSPRYRIPFQSQSQSQPQPQPQLQSASTPNAGLTIKSRRFSSKKNRLSDSDQGLSANMDNDAPDSVSEASVSPTLSKASLNFNNDPDRSERLAKDRTESADENSDSGESSDEVDDISSEEDVYDIRKGPVGPRGRSKSPRGRSKTKMLSPGTSPARSPAPPGGWSGKRGPGPLPPGSPRVGGALSLFNELNEEQELNGPIVTHRRANGRRTVLSPGPRKSGVHPHTSFDHNGSGLNTPVGSDEEADLSDIKQAQNLSIHMSSIDTTIPDRAIRTIIRGEFPRLQQEADEGFRRQRKYLVATDLSEESVYALEWTIGTILRDGDTLFAVYAAADENASGVDLNTGVQIGEGATVIRDTTDIVGKQTEKTAQKYQTSSSATTSLIPNALAAYFGGTDSKANSRTNSVDARALSRSEQERIRAIEDISDTCVLLLRKTMLQVRVAVEVIHCKSPKHLLTEAIDGLEPTLVILGSRGRSALKGVLLGSFSNYLVTKSSVPVMVARKKLKKHTKNARNARIRLSNNLTTPRGLASAKID</sequence>
<reference evidence="4" key="1">
    <citation type="journal article" date="2015" name="Genome Announc.">
        <title>Draft genome sequence of Talaromyces cellulolyticus strain Y-94, a source of lignocellulosic biomass-degrading enzymes.</title>
        <authorList>
            <person name="Fujii T."/>
            <person name="Koike H."/>
            <person name="Sawayama S."/>
            <person name="Yano S."/>
            <person name="Inoue H."/>
        </authorList>
    </citation>
    <scope>NUCLEOTIDE SEQUENCE [LARGE SCALE GENOMIC DNA]</scope>
    <source>
        <strain evidence="4">Y-94</strain>
    </source>
</reference>
<feature type="compositionally biased region" description="Polar residues" evidence="1">
    <location>
        <begin position="237"/>
        <end position="254"/>
    </location>
</feature>
<dbReference type="InterPro" id="IPR006016">
    <property type="entry name" value="UspA"/>
</dbReference>
<evidence type="ECO:0000313" key="3">
    <source>
        <dbReference type="EMBL" id="GAM35219.1"/>
    </source>
</evidence>
<organism evidence="3 4">
    <name type="scientific">Talaromyces pinophilus</name>
    <name type="common">Penicillium pinophilum</name>
    <dbReference type="NCBI Taxonomy" id="128442"/>
    <lineage>
        <taxon>Eukaryota</taxon>
        <taxon>Fungi</taxon>
        <taxon>Dikarya</taxon>
        <taxon>Ascomycota</taxon>
        <taxon>Pezizomycotina</taxon>
        <taxon>Eurotiomycetes</taxon>
        <taxon>Eurotiomycetidae</taxon>
        <taxon>Eurotiales</taxon>
        <taxon>Trichocomaceae</taxon>
        <taxon>Talaromyces</taxon>
        <taxon>Talaromyces sect. Talaromyces</taxon>
    </lineage>
</organism>
<dbReference type="InterPro" id="IPR006015">
    <property type="entry name" value="Universal_stress_UspA"/>
</dbReference>
<dbReference type="PANTHER" id="PTHR46100">
    <property type="entry name" value="IMP2'P"/>
    <property type="match status" value="1"/>
</dbReference>
<dbReference type="InterPro" id="IPR014729">
    <property type="entry name" value="Rossmann-like_a/b/a_fold"/>
</dbReference>
<proteinExistence type="predicted"/>
<accession>A0A6V8H1N7</accession>
<feature type="compositionally biased region" description="Basic residues" evidence="1">
    <location>
        <begin position="206"/>
        <end position="215"/>
    </location>
</feature>
<feature type="compositionally biased region" description="Basic and acidic residues" evidence="1">
    <location>
        <begin position="60"/>
        <end position="69"/>
    </location>
</feature>
<feature type="compositionally biased region" description="Basic residues" evidence="1">
    <location>
        <begin position="304"/>
        <end position="315"/>
    </location>
</feature>
<gene>
    <name evidence="3" type="ORF">TCE0_017r03383</name>
</gene>
<feature type="domain" description="UspA" evidence="2">
    <location>
        <begin position="592"/>
        <end position="671"/>
    </location>
</feature>
<feature type="region of interest" description="Disordered" evidence="1">
    <location>
        <begin position="152"/>
        <end position="352"/>
    </location>
</feature>
<feature type="compositionally biased region" description="Basic and acidic residues" evidence="1">
    <location>
        <begin position="255"/>
        <end position="269"/>
    </location>
</feature>
<feature type="region of interest" description="Disordered" evidence="1">
    <location>
        <begin position="25"/>
        <end position="133"/>
    </location>
</feature>
<dbReference type="PANTHER" id="PTHR46100:SF4">
    <property type="entry name" value="USPA DOMAIN-CONTAINING PROTEIN"/>
    <property type="match status" value="1"/>
</dbReference>
<feature type="compositionally biased region" description="Basic and acidic residues" evidence="1">
    <location>
        <begin position="107"/>
        <end position="133"/>
    </location>
</feature>
<evidence type="ECO:0000256" key="1">
    <source>
        <dbReference type="SAM" id="MobiDB-lite"/>
    </source>
</evidence>
<feature type="compositionally biased region" description="Acidic residues" evidence="1">
    <location>
        <begin position="270"/>
        <end position="292"/>
    </location>
</feature>
<protein>
    <recommendedName>
        <fullName evidence="2">UspA domain-containing protein</fullName>
    </recommendedName>
</protein>
<dbReference type="Gene3D" id="3.40.50.620">
    <property type="entry name" value="HUPs"/>
    <property type="match status" value="1"/>
</dbReference>
<evidence type="ECO:0000259" key="2">
    <source>
        <dbReference type="Pfam" id="PF00582"/>
    </source>
</evidence>
<evidence type="ECO:0000313" key="4">
    <source>
        <dbReference type="Proteomes" id="UP000053095"/>
    </source>
</evidence>
<dbReference type="PRINTS" id="PR01438">
    <property type="entry name" value="UNVRSLSTRESS"/>
</dbReference>
<keyword evidence="4" id="KW-1185">Reference proteome</keyword>
<dbReference type="Proteomes" id="UP000053095">
    <property type="component" value="Unassembled WGS sequence"/>
</dbReference>
<comment type="caution">
    <text evidence="3">The sequence shown here is derived from an EMBL/GenBank/DDBJ whole genome shotgun (WGS) entry which is preliminary data.</text>
</comment>
<feature type="compositionally biased region" description="Acidic residues" evidence="1">
    <location>
        <begin position="90"/>
        <end position="106"/>
    </location>
</feature>
<dbReference type="CDD" id="cd23659">
    <property type="entry name" value="USP_At3g01520-like"/>
    <property type="match status" value="1"/>
</dbReference>
<dbReference type="Pfam" id="PF00582">
    <property type="entry name" value="Usp"/>
    <property type="match status" value="1"/>
</dbReference>